<dbReference type="GO" id="GO:0005829">
    <property type="term" value="C:cytosol"/>
    <property type="evidence" value="ECO:0007669"/>
    <property type="project" value="UniProtKB-SubCell"/>
</dbReference>
<dbReference type="CDD" id="cd00200">
    <property type="entry name" value="WD40"/>
    <property type="match status" value="1"/>
</dbReference>
<dbReference type="Gene3D" id="2.130.10.10">
    <property type="entry name" value="YVTN repeat-like/Quinoprotein amine dehydrogenase"/>
    <property type="match status" value="1"/>
</dbReference>
<feature type="domain" description="WW" evidence="14">
    <location>
        <begin position="152"/>
        <end position="185"/>
    </location>
</feature>
<feature type="compositionally biased region" description="Low complexity" evidence="13">
    <location>
        <begin position="48"/>
        <end position="84"/>
    </location>
</feature>
<feature type="region of interest" description="Disordered" evidence="13">
    <location>
        <begin position="249"/>
        <end position="287"/>
    </location>
</feature>
<evidence type="ECO:0000256" key="3">
    <source>
        <dbReference type="ARBA" id="ARBA00022448"/>
    </source>
</evidence>
<keyword evidence="3" id="KW-0813">Transport</keyword>
<dbReference type="PROSITE" id="PS50294">
    <property type="entry name" value="WD_REPEATS_REGION"/>
    <property type="match status" value="3"/>
</dbReference>
<comment type="similarity">
    <text evidence="9">Belongs to the WD repeat peroxin-7 family.</text>
</comment>
<evidence type="ECO:0000256" key="8">
    <source>
        <dbReference type="ARBA" id="ARBA00023140"/>
    </source>
</evidence>
<feature type="coiled-coil region" evidence="12">
    <location>
        <begin position="303"/>
        <end position="337"/>
    </location>
</feature>
<dbReference type="PANTHER" id="PTHR46027">
    <property type="entry name" value="PEROXISOMAL TARGETING SIGNAL 2 RECEPTOR"/>
    <property type="match status" value="1"/>
</dbReference>
<evidence type="ECO:0000256" key="11">
    <source>
        <dbReference type="PROSITE-ProRule" id="PRU00221"/>
    </source>
</evidence>
<dbReference type="EMBL" id="CAJOAX010000288">
    <property type="protein sequence ID" value="CAF3558652.1"/>
    <property type="molecule type" value="Genomic_DNA"/>
</dbReference>
<evidence type="ECO:0000256" key="13">
    <source>
        <dbReference type="SAM" id="MobiDB-lite"/>
    </source>
</evidence>
<dbReference type="SMART" id="SM00320">
    <property type="entry name" value="WD40"/>
    <property type="match status" value="6"/>
</dbReference>
<dbReference type="GO" id="GO:0016558">
    <property type="term" value="P:protein import into peroxisome matrix"/>
    <property type="evidence" value="ECO:0007669"/>
    <property type="project" value="InterPro"/>
</dbReference>
<gene>
    <name evidence="15" type="ORF">OTI717_LOCUS4684</name>
</gene>
<proteinExistence type="inferred from homology"/>
<protein>
    <recommendedName>
        <fullName evidence="10">Peroxin-7</fullName>
    </recommendedName>
</protein>
<evidence type="ECO:0000313" key="15">
    <source>
        <dbReference type="EMBL" id="CAF3558652.1"/>
    </source>
</evidence>
<evidence type="ECO:0000259" key="14">
    <source>
        <dbReference type="PROSITE" id="PS50020"/>
    </source>
</evidence>
<dbReference type="PRINTS" id="PR00320">
    <property type="entry name" value="GPROTEINBRPT"/>
</dbReference>
<dbReference type="InterPro" id="IPR036322">
    <property type="entry name" value="WD40_repeat_dom_sf"/>
</dbReference>
<dbReference type="GO" id="GO:0005053">
    <property type="term" value="F:peroxisome matrix targeting signal-2 binding"/>
    <property type="evidence" value="ECO:0007669"/>
    <property type="project" value="InterPro"/>
</dbReference>
<dbReference type="PROSITE" id="PS00678">
    <property type="entry name" value="WD_REPEATS_1"/>
    <property type="match status" value="3"/>
</dbReference>
<reference evidence="15" key="1">
    <citation type="submission" date="2021-02" db="EMBL/GenBank/DDBJ databases">
        <authorList>
            <person name="Nowell W R."/>
        </authorList>
    </citation>
    <scope>NUCLEOTIDE SEQUENCE</scope>
</reference>
<feature type="repeat" description="WD" evidence="11">
    <location>
        <begin position="659"/>
        <end position="701"/>
    </location>
</feature>
<dbReference type="SMART" id="SM00456">
    <property type="entry name" value="WW"/>
    <property type="match status" value="2"/>
</dbReference>
<evidence type="ECO:0000256" key="9">
    <source>
        <dbReference type="ARBA" id="ARBA00024017"/>
    </source>
</evidence>
<comment type="subcellular location">
    <subcellularLocation>
        <location evidence="2">Cytoplasm</location>
        <location evidence="2">Cytosol</location>
    </subcellularLocation>
    <subcellularLocation>
        <location evidence="1">Peroxisome matrix</location>
    </subcellularLocation>
</comment>
<keyword evidence="8" id="KW-0576">Peroxisome</keyword>
<dbReference type="PANTHER" id="PTHR46027:SF1">
    <property type="entry name" value="PEROXISOMAL TARGETING SIGNAL 2 RECEPTOR"/>
    <property type="match status" value="1"/>
</dbReference>
<dbReference type="Gene3D" id="2.20.70.10">
    <property type="match status" value="2"/>
</dbReference>
<name>A0A818KPL3_9BILA</name>
<dbReference type="Gene3D" id="6.20.430.10">
    <property type="match status" value="1"/>
</dbReference>
<dbReference type="InterPro" id="IPR019775">
    <property type="entry name" value="WD40_repeat_CS"/>
</dbReference>
<keyword evidence="7" id="KW-0653">Protein transport</keyword>
<dbReference type="PROSITE" id="PS50020">
    <property type="entry name" value="WW_DOMAIN_2"/>
    <property type="match status" value="2"/>
</dbReference>
<keyword evidence="6" id="KW-0677">Repeat</keyword>
<evidence type="ECO:0000256" key="10">
    <source>
        <dbReference type="ARBA" id="ARBA00032565"/>
    </source>
</evidence>
<keyword evidence="4" id="KW-0963">Cytoplasm</keyword>
<evidence type="ECO:0000256" key="2">
    <source>
        <dbReference type="ARBA" id="ARBA00004514"/>
    </source>
</evidence>
<feature type="repeat" description="WD" evidence="11">
    <location>
        <begin position="572"/>
        <end position="614"/>
    </location>
</feature>
<dbReference type="PROSITE" id="PS01159">
    <property type="entry name" value="WW_DOMAIN_1"/>
    <property type="match status" value="1"/>
</dbReference>
<dbReference type="InterPro" id="IPR001202">
    <property type="entry name" value="WW_dom"/>
</dbReference>
<evidence type="ECO:0000313" key="16">
    <source>
        <dbReference type="Proteomes" id="UP000663823"/>
    </source>
</evidence>
<feature type="domain" description="WW" evidence="14">
    <location>
        <begin position="198"/>
        <end position="231"/>
    </location>
</feature>
<evidence type="ECO:0000256" key="12">
    <source>
        <dbReference type="SAM" id="Coils"/>
    </source>
</evidence>
<dbReference type="InterPro" id="IPR015943">
    <property type="entry name" value="WD40/YVTN_repeat-like_dom_sf"/>
</dbReference>
<evidence type="ECO:0000256" key="4">
    <source>
        <dbReference type="ARBA" id="ARBA00022490"/>
    </source>
</evidence>
<feature type="repeat" description="WD" evidence="11">
    <location>
        <begin position="615"/>
        <end position="650"/>
    </location>
</feature>
<dbReference type="SUPFAM" id="SSF51045">
    <property type="entry name" value="WW domain"/>
    <property type="match status" value="2"/>
</dbReference>
<dbReference type="InterPro" id="IPR020472">
    <property type="entry name" value="WD40_PAC1"/>
</dbReference>
<evidence type="ECO:0000256" key="6">
    <source>
        <dbReference type="ARBA" id="ARBA00022737"/>
    </source>
</evidence>
<dbReference type="InterPro" id="IPR001680">
    <property type="entry name" value="WD40_rpt"/>
</dbReference>
<dbReference type="CDD" id="cd00201">
    <property type="entry name" value="WW"/>
    <property type="match status" value="2"/>
</dbReference>
<evidence type="ECO:0000256" key="7">
    <source>
        <dbReference type="ARBA" id="ARBA00022927"/>
    </source>
</evidence>
<dbReference type="InterPro" id="IPR036020">
    <property type="entry name" value="WW_dom_sf"/>
</dbReference>
<evidence type="ECO:0000256" key="5">
    <source>
        <dbReference type="ARBA" id="ARBA00022574"/>
    </source>
</evidence>
<dbReference type="AlphaFoldDB" id="A0A818KPL3"/>
<dbReference type="Pfam" id="PF00400">
    <property type="entry name" value="WD40"/>
    <property type="match status" value="4"/>
</dbReference>
<dbReference type="Pfam" id="PF00397">
    <property type="entry name" value="WW"/>
    <property type="match status" value="2"/>
</dbReference>
<sequence>MTNNNRSSYIRVEDQNQTALNELFSVVNNPTQYRTQLFSKPFRDRGLPESFFQPPSSSPNNTLSNSTATSSNSISNEQQQQQNAHRQHAKNQLSLPNIPSQSTTLLRTIINNNHVQGHLRTVSDTAVLDGQGTTMASTNTTSSQINSQVSLLPLPDSWEEKQTPDGQAYYIDHITQCTTWIDPRPSHYAAFQSFCATLPLPDGYEQSRDARGNIYFIDHNRKQTCWDDPRPNYYRSMMTKRLDVPIPPTPVSIPQSSTSPIPTSSSSPFHQQRLSSSTLSPTTSMAQLTTNSPPVVSFQQDPLKNKLSEILNEQRALQQRKEELERMEADIRKMLNGRINMNNPSTDQTTIDSLIDDLLHHKRQNSEDSGVGEGRHSINRTPDALSSTDYVDDPLFLNQADYAAIPVDMELPVQDPRPMAILDDTQLKMFFRIIAQTRLTDACYSLRYSPHILNQLAIVSCENFGIRGRSTIQLINNHDQLIFNWSDALFDISFVETDPSLIISGCGDGSINLWQLNNTNSLPLLSLREHQREVWCVHWSESRSNDTLLSTSADGTIKLWNFNSSPMVYKTLLGHESVVYEARWHPRQSGLIASVSADCSLRLFDIKQSSNIVNPRAHPTEILCLDWSKYDDHLLITGACDNRLRLWDIRMITNAITIFEGHEAAIRRIKFDPHRRDRLASTGYDGQLKLWNLNSTNIHTERICKDFIYGLDWNLFEQDKLAIGAWDRIVRLCEIISM</sequence>
<dbReference type="SUPFAM" id="SSF50978">
    <property type="entry name" value="WD40 repeat-like"/>
    <property type="match status" value="1"/>
</dbReference>
<feature type="compositionally biased region" description="Low complexity" evidence="13">
    <location>
        <begin position="252"/>
        <end position="284"/>
    </location>
</feature>
<dbReference type="PROSITE" id="PS50082">
    <property type="entry name" value="WD_REPEATS_2"/>
    <property type="match status" value="4"/>
</dbReference>
<feature type="repeat" description="WD" evidence="11">
    <location>
        <begin position="527"/>
        <end position="570"/>
    </location>
</feature>
<dbReference type="InterPro" id="IPR044536">
    <property type="entry name" value="PEX7"/>
</dbReference>
<keyword evidence="5 11" id="KW-0853">WD repeat</keyword>
<dbReference type="GO" id="GO:0005782">
    <property type="term" value="C:peroxisomal matrix"/>
    <property type="evidence" value="ECO:0007669"/>
    <property type="project" value="UniProtKB-SubCell"/>
</dbReference>
<feature type="region of interest" description="Disordered" evidence="13">
    <location>
        <begin position="44"/>
        <end position="98"/>
    </location>
</feature>
<feature type="region of interest" description="Disordered" evidence="13">
    <location>
        <begin position="364"/>
        <end position="384"/>
    </location>
</feature>
<keyword evidence="12" id="KW-0175">Coiled coil</keyword>
<evidence type="ECO:0000256" key="1">
    <source>
        <dbReference type="ARBA" id="ARBA00004253"/>
    </source>
</evidence>
<comment type="caution">
    <text evidence="15">The sequence shown here is derived from an EMBL/GenBank/DDBJ whole genome shotgun (WGS) entry which is preliminary data.</text>
</comment>
<accession>A0A818KPL3</accession>
<organism evidence="15 16">
    <name type="scientific">Rotaria sordida</name>
    <dbReference type="NCBI Taxonomy" id="392033"/>
    <lineage>
        <taxon>Eukaryota</taxon>
        <taxon>Metazoa</taxon>
        <taxon>Spiralia</taxon>
        <taxon>Gnathifera</taxon>
        <taxon>Rotifera</taxon>
        <taxon>Eurotatoria</taxon>
        <taxon>Bdelloidea</taxon>
        <taxon>Philodinida</taxon>
        <taxon>Philodinidae</taxon>
        <taxon>Rotaria</taxon>
    </lineage>
</organism>
<dbReference type="Proteomes" id="UP000663823">
    <property type="component" value="Unassembled WGS sequence"/>
</dbReference>